<feature type="compositionally biased region" description="Polar residues" evidence="12">
    <location>
        <begin position="235"/>
        <end position="249"/>
    </location>
</feature>
<accession>U3ILG3</accession>
<keyword evidence="9" id="KW-0539">Nucleus</keyword>
<evidence type="ECO:0000256" key="3">
    <source>
        <dbReference type="ARBA" id="ARBA00009065"/>
    </source>
</evidence>
<dbReference type="AlphaFoldDB" id="U3ILG3"/>
<dbReference type="GO" id="GO:0051301">
    <property type="term" value="P:cell division"/>
    <property type="evidence" value="ECO:0007669"/>
    <property type="project" value="UniProtKB-KW"/>
</dbReference>
<feature type="compositionally biased region" description="Polar residues" evidence="12">
    <location>
        <begin position="215"/>
        <end position="228"/>
    </location>
</feature>
<evidence type="ECO:0000256" key="8">
    <source>
        <dbReference type="ARBA" id="ARBA00023127"/>
    </source>
</evidence>
<dbReference type="GO" id="GO:0005737">
    <property type="term" value="C:cytoplasm"/>
    <property type="evidence" value="ECO:0007669"/>
    <property type="project" value="UniProtKB-SubCell"/>
</dbReference>
<evidence type="ECO:0000256" key="6">
    <source>
        <dbReference type="ARBA" id="ARBA00022618"/>
    </source>
</evidence>
<dbReference type="InterPro" id="IPR039361">
    <property type="entry name" value="Cyclin"/>
</dbReference>
<dbReference type="SUPFAM" id="SSF47954">
    <property type="entry name" value="Cyclin-like"/>
    <property type="match status" value="1"/>
</dbReference>
<reference evidence="14 15" key="1">
    <citation type="submission" date="2017-10" db="EMBL/GenBank/DDBJ databases">
        <title>A new Pekin duck reference genome.</title>
        <authorList>
            <person name="Hou Z.-C."/>
            <person name="Zhou Z.-K."/>
            <person name="Zhu F."/>
            <person name="Hou S.-S."/>
        </authorList>
    </citation>
    <scope>NUCLEOTIDE SEQUENCE [LARGE SCALE GENOMIC DNA]</scope>
</reference>
<dbReference type="InterPro" id="IPR006671">
    <property type="entry name" value="Cyclin_N"/>
</dbReference>
<dbReference type="Gene3D" id="1.10.472.10">
    <property type="entry name" value="Cyclin-like"/>
    <property type="match status" value="2"/>
</dbReference>
<evidence type="ECO:0000256" key="12">
    <source>
        <dbReference type="SAM" id="MobiDB-lite"/>
    </source>
</evidence>
<dbReference type="Proteomes" id="UP000016666">
    <property type="component" value="Chromosome 27"/>
</dbReference>
<feature type="domain" description="Cyclin-like" evidence="13">
    <location>
        <begin position="62"/>
        <end position="146"/>
    </location>
</feature>
<comment type="subcellular location">
    <subcellularLocation>
        <location evidence="2">Cytoplasm</location>
    </subcellularLocation>
    <subcellularLocation>
        <location evidence="1">Nucleus</location>
    </subcellularLocation>
</comment>
<name>U3ILG3_ANAPP</name>
<keyword evidence="15" id="KW-1185">Reference proteome</keyword>
<dbReference type="InterPro" id="IPR048258">
    <property type="entry name" value="Cyclins_cyclin-box"/>
</dbReference>
<dbReference type="InterPro" id="IPR013763">
    <property type="entry name" value="Cyclin-like_dom"/>
</dbReference>
<dbReference type="Pfam" id="PF00134">
    <property type="entry name" value="Cyclin_N"/>
    <property type="match status" value="1"/>
</dbReference>
<evidence type="ECO:0000256" key="1">
    <source>
        <dbReference type="ARBA" id="ARBA00004123"/>
    </source>
</evidence>
<dbReference type="FunFam" id="1.10.472.10:FF:000120">
    <property type="entry name" value="G1/S-specific cyclin-D1"/>
    <property type="match status" value="1"/>
</dbReference>
<keyword evidence="5" id="KW-0597">Phosphoprotein</keyword>
<dbReference type="InterPro" id="IPR036915">
    <property type="entry name" value="Cyclin-like_sf"/>
</dbReference>
<dbReference type="GO" id="GO:0005634">
    <property type="term" value="C:nucleus"/>
    <property type="evidence" value="ECO:0007669"/>
    <property type="project" value="UniProtKB-SubCell"/>
</dbReference>
<keyword evidence="10" id="KW-0131">Cell cycle</keyword>
<protein>
    <recommendedName>
        <fullName evidence="13">Cyclin-like domain-containing protein</fullName>
    </recommendedName>
</protein>
<feature type="region of interest" description="Disordered" evidence="12">
    <location>
        <begin position="213"/>
        <end position="249"/>
    </location>
</feature>
<evidence type="ECO:0000256" key="4">
    <source>
        <dbReference type="ARBA" id="ARBA00022490"/>
    </source>
</evidence>
<keyword evidence="8 11" id="KW-0195">Cyclin</keyword>
<evidence type="ECO:0000313" key="14">
    <source>
        <dbReference type="Ensembl" id="ENSAPLP00000008085.2"/>
    </source>
</evidence>
<dbReference type="SMART" id="SM00385">
    <property type="entry name" value="CYCLIN"/>
    <property type="match status" value="1"/>
</dbReference>
<sequence length="249" mass="28304">MELLCVEAVPRAPRAGRDPQLLGDRRVLQNLLSQEERYSPRVSYFQCVQQEIKPYMRKMLAFWMLEVCEEQKCEEEVFPLAMNYVDRYLSSVPVRKNHLQLLGAVCMLLASKLRETMPLTVEKLCIYTDNSITPQQLLVITPPISKSPPNRRWIPGKRFRCVTISRQPARPRGGQLGPSPVKSRELRPLFPFPLPQDCLKACQEQIEAALAESLKQASQSQQEYSTAKTAAYPASQPTSTPTDVTDINL</sequence>
<evidence type="ECO:0000256" key="5">
    <source>
        <dbReference type="ARBA" id="ARBA00022553"/>
    </source>
</evidence>
<keyword evidence="4" id="KW-0963">Cytoplasm</keyword>
<evidence type="ECO:0000256" key="2">
    <source>
        <dbReference type="ARBA" id="ARBA00004496"/>
    </source>
</evidence>
<evidence type="ECO:0000256" key="11">
    <source>
        <dbReference type="RuleBase" id="RU000383"/>
    </source>
</evidence>
<keyword evidence="7" id="KW-0832">Ubl conjugation</keyword>
<dbReference type="Ensembl" id="ENSAPLT00000008756.2">
    <property type="protein sequence ID" value="ENSAPLP00000008085.2"/>
    <property type="gene ID" value="ENSAPLG00000008424.2"/>
</dbReference>
<evidence type="ECO:0000256" key="9">
    <source>
        <dbReference type="ARBA" id="ARBA00023242"/>
    </source>
</evidence>
<keyword evidence="6" id="KW-0132">Cell division</keyword>
<evidence type="ECO:0000256" key="7">
    <source>
        <dbReference type="ARBA" id="ARBA00022843"/>
    </source>
</evidence>
<evidence type="ECO:0000256" key="10">
    <source>
        <dbReference type="ARBA" id="ARBA00023306"/>
    </source>
</evidence>
<reference evidence="14" key="2">
    <citation type="submission" date="2025-08" db="UniProtKB">
        <authorList>
            <consortium name="Ensembl"/>
        </authorList>
    </citation>
    <scope>IDENTIFICATION</scope>
</reference>
<reference evidence="14" key="3">
    <citation type="submission" date="2025-09" db="UniProtKB">
        <authorList>
            <consortium name="Ensembl"/>
        </authorList>
    </citation>
    <scope>IDENTIFICATION</scope>
</reference>
<evidence type="ECO:0000313" key="15">
    <source>
        <dbReference type="Proteomes" id="UP000016666"/>
    </source>
</evidence>
<evidence type="ECO:0000259" key="13">
    <source>
        <dbReference type="SMART" id="SM00385"/>
    </source>
</evidence>
<proteinExistence type="inferred from homology"/>
<dbReference type="GeneTree" id="ENSGT00940000160743"/>
<dbReference type="PANTHER" id="PTHR10177">
    <property type="entry name" value="CYCLINS"/>
    <property type="match status" value="1"/>
</dbReference>
<organism evidence="14 15">
    <name type="scientific">Anas platyrhynchos platyrhynchos</name>
    <name type="common">Northern mallard</name>
    <dbReference type="NCBI Taxonomy" id="8840"/>
    <lineage>
        <taxon>Eukaryota</taxon>
        <taxon>Metazoa</taxon>
        <taxon>Chordata</taxon>
        <taxon>Craniata</taxon>
        <taxon>Vertebrata</taxon>
        <taxon>Euteleostomi</taxon>
        <taxon>Archelosauria</taxon>
        <taxon>Archosauria</taxon>
        <taxon>Dinosauria</taxon>
        <taxon>Saurischia</taxon>
        <taxon>Theropoda</taxon>
        <taxon>Coelurosauria</taxon>
        <taxon>Aves</taxon>
        <taxon>Neognathae</taxon>
        <taxon>Galloanserae</taxon>
        <taxon>Anseriformes</taxon>
        <taxon>Anatidae</taxon>
        <taxon>Anatinae</taxon>
        <taxon>Anas</taxon>
    </lineage>
</organism>
<comment type="similarity">
    <text evidence="3">Belongs to the cyclin family. Cyclin D subfamily.</text>
</comment>
<dbReference type="PROSITE" id="PS00292">
    <property type="entry name" value="CYCLINS"/>
    <property type="match status" value="1"/>
</dbReference>